<name>A0ABR9R2S2_9FIRM</name>
<protein>
    <submittedName>
        <fullName evidence="1">HAD hydrolase-like protein</fullName>
    </submittedName>
</protein>
<evidence type="ECO:0000313" key="1">
    <source>
        <dbReference type="EMBL" id="MBE5037439.1"/>
    </source>
</evidence>
<proteinExistence type="predicted"/>
<evidence type="ECO:0000313" key="2">
    <source>
        <dbReference type="Proteomes" id="UP000768567"/>
    </source>
</evidence>
<dbReference type="PANTHER" id="PTHR43434">
    <property type="entry name" value="PHOSPHOGLYCOLATE PHOSPHATASE"/>
    <property type="match status" value="1"/>
</dbReference>
<sequence length="280" mass="30944">MANVLADFTKKREFLVCLDSDGCVMDTVRIKHCNVFCPELIRVFALEPYSDYITEAWEEINLHSITRGISRFESVVQVFDRLKNRGVEIPGSDEIADWVTNSSELSTATLKAEVMRTGSAALRKLQQWNTTCNRRIQTLEPTFEPFPGVENSLRQLHAVADVAVVSAANESAIASEWNRYGLARHADVIFGQEVGSKANSIAAMLACGYESRKVMMVGDAMGDAQAAAANGVAFVPILPGREAESWRRLQEEALPKLLHGTFRPEYQAELLAALRSALHG</sequence>
<reference evidence="1 2" key="1">
    <citation type="submission" date="2020-10" db="EMBL/GenBank/DDBJ databases">
        <title>ChiBAC.</title>
        <authorList>
            <person name="Zenner C."/>
            <person name="Hitch T.C.A."/>
            <person name="Clavel T."/>
        </authorList>
    </citation>
    <scope>NUCLEOTIDE SEQUENCE [LARGE SCALE GENOMIC DNA]</scope>
    <source>
        <strain evidence="1 2">DSM 109015</strain>
    </source>
</reference>
<dbReference type="InterPro" id="IPR036412">
    <property type="entry name" value="HAD-like_sf"/>
</dbReference>
<dbReference type="RefSeq" id="WP_193500788.1">
    <property type="nucleotide sequence ID" value="NZ_JADCKC010000002.1"/>
</dbReference>
<dbReference type="SUPFAM" id="SSF56784">
    <property type="entry name" value="HAD-like"/>
    <property type="match status" value="1"/>
</dbReference>
<dbReference type="Proteomes" id="UP000768567">
    <property type="component" value="Unassembled WGS sequence"/>
</dbReference>
<dbReference type="InterPro" id="IPR023198">
    <property type="entry name" value="PGP-like_dom2"/>
</dbReference>
<comment type="caution">
    <text evidence="1">The sequence shown here is derived from an EMBL/GenBank/DDBJ whole genome shotgun (WGS) entry which is preliminary data.</text>
</comment>
<dbReference type="Pfam" id="PF13419">
    <property type="entry name" value="HAD_2"/>
    <property type="match status" value="1"/>
</dbReference>
<dbReference type="EMBL" id="JADCKC010000002">
    <property type="protein sequence ID" value="MBE5037439.1"/>
    <property type="molecule type" value="Genomic_DNA"/>
</dbReference>
<dbReference type="InterPro" id="IPR041492">
    <property type="entry name" value="HAD_2"/>
</dbReference>
<gene>
    <name evidence="1" type="ORF">INF35_06555</name>
</gene>
<dbReference type="InterPro" id="IPR050155">
    <property type="entry name" value="HAD-like_hydrolase_sf"/>
</dbReference>
<organism evidence="1 2">
    <name type="scientific">Gemmiger gallinarum</name>
    <dbReference type="NCBI Taxonomy" id="2779354"/>
    <lineage>
        <taxon>Bacteria</taxon>
        <taxon>Bacillati</taxon>
        <taxon>Bacillota</taxon>
        <taxon>Clostridia</taxon>
        <taxon>Eubacteriales</taxon>
        <taxon>Gemmiger</taxon>
    </lineage>
</organism>
<keyword evidence="2" id="KW-1185">Reference proteome</keyword>
<accession>A0ABR9R2S2</accession>
<dbReference type="PANTHER" id="PTHR43434:SF1">
    <property type="entry name" value="PHOSPHOGLYCOLATE PHOSPHATASE"/>
    <property type="match status" value="1"/>
</dbReference>
<dbReference type="InterPro" id="IPR023214">
    <property type="entry name" value="HAD_sf"/>
</dbReference>
<dbReference type="Gene3D" id="1.10.150.240">
    <property type="entry name" value="Putative phosphatase, domain 2"/>
    <property type="match status" value="1"/>
</dbReference>
<dbReference type="Gene3D" id="3.40.50.1000">
    <property type="entry name" value="HAD superfamily/HAD-like"/>
    <property type="match status" value="1"/>
</dbReference>